<dbReference type="EMBL" id="SSHJ02000001">
    <property type="protein sequence ID" value="MFN0254026.1"/>
    <property type="molecule type" value="Genomic_DNA"/>
</dbReference>
<dbReference type="InterPro" id="IPR011047">
    <property type="entry name" value="Quinoprotein_ADH-like_sf"/>
</dbReference>
<dbReference type="Pfam" id="PF13360">
    <property type="entry name" value="PQQ_2"/>
    <property type="match status" value="1"/>
</dbReference>
<dbReference type="SUPFAM" id="SSF50998">
    <property type="entry name" value="Quinoprotein alcohol dehydrogenase-like"/>
    <property type="match status" value="1"/>
</dbReference>
<comment type="caution">
    <text evidence="2">The sequence shown here is derived from an EMBL/GenBank/DDBJ whole genome shotgun (WGS) entry which is preliminary data.</text>
</comment>
<gene>
    <name evidence="2" type="ORF">E6A44_000475</name>
</gene>
<feature type="domain" description="Pyrrolo-quinoline quinone repeat" evidence="1">
    <location>
        <begin position="33"/>
        <end position="107"/>
    </location>
</feature>
<dbReference type="InterPro" id="IPR015943">
    <property type="entry name" value="WD40/YVTN_repeat-like_dom_sf"/>
</dbReference>
<dbReference type="Proteomes" id="UP001517247">
    <property type="component" value="Unassembled WGS sequence"/>
</dbReference>
<evidence type="ECO:0000313" key="2">
    <source>
        <dbReference type="EMBL" id="MFN0254026.1"/>
    </source>
</evidence>
<accession>A0ABW9J0J3</accession>
<name>A0ABW9J0J3_9SPHI</name>
<dbReference type="RefSeq" id="WP_211659795.1">
    <property type="nucleotide sequence ID" value="NZ_SSHJ02000001.1"/>
</dbReference>
<dbReference type="PROSITE" id="PS51257">
    <property type="entry name" value="PROKAR_LIPOPROTEIN"/>
    <property type="match status" value="1"/>
</dbReference>
<dbReference type="InterPro" id="IPR002372">
    <property type="entry name" value="PQQ_rpt_dom"/>
</dbReference>
<protein>
    <submittedName>
        <fullName evidence="2">PQQ-binding-like beta-propeller repeat protein</fullName>
    </submittedName>
</protein>
<reference evidence="2 3" key="1">
    <citation type="submission" date="2024-12" db="EMBL/GenBank/DDBJ databases">
        <authorList>
            <person name="Hu S."/>
        </authorList>
    </citation>
    <scope>NUCLEOTIDE SEQUENCE [LARGE SCALE GENOMIC DNA]</scope>
    <source>
        <strain evidence="2 3">THG-T11</strain>
    </source>
</reference>
<dbReference type="PANTHER" id="PTHR34512">
    <property type="entry name" value="CELL SURFACE PROTEIN"/>
    <property type="match status" value="1"/>
</dbReference>
<keyword evidence="3" id="KW-1185">Reference proteome</keyword>
<evidence type="ECO:0000313" key="3">
    <source>
        <dbReference type="Proteomes" id="UP001517247"/>
    </source>
</evidence>
<proteinExistence type="predicted"/>
<organism evidence="2 3">
    <name type="scientific">Pedobacter ureilyticus</name>
    <dbReference type="NCBI Taxonomy" id="1393051"/>
    <lineage>
        <taxon>Bacteria</taxon>
        <taxon>Pseudomonadati</taxon>
        <taxon>Bacteroidota</taxon>
        <taxon>Sphingobacteriia</taxon>
        <taxon>Sphingobacteriales</taxon>
        <taxon>Sphingobacteriaceae</taxon>
        <taxon>Pedobacter</taxon>
    </lineage>
</organism>
<evidence type="ECO:0000259" key="1">
    <source>
        <dbReference type="Pfam" id="PF13360"/>
    </source>
</evidence>
<dbReference type="PANTHER" id="PTHR34512:SF30">
    <property type="entry name" value="OUTER MEMBRANE PROTEIN ASSEMBLY FACTOR BAMB"/>
    <property type="match status" value="1"/>
</dbReference>
<sequence length="432" mass="49044">MKKHLYFAFSIVVSLFSCKSSTEQKSNTKVDHNTLLVAHNGSVFSVDLDGNKISWQHDSSLDTGGNRNYFAIDGQSIYLPYESGKLVNYDVTTGKIIWQEQIYGAEDQPMAMSSDPNDQAEMIKALMPLYMTTPLIDNGHVIIASTGQPTQATGWLYSFNKTNGSKKWTEQLPTTFNFYAPVRYKDNYFINSAVYLNKYSVNEGTWTSYGMFDGMEVAGEGSSSGDPNHFDKPIYNQMQANDKSMFIGDESGKFYCLQFDKNGNLPDGDITDPNNTFIRNPKVFKWVFSDEQFNFQKSHITFLDDNTLYVEIKTGLADQSCIFALNADNGEVRWKKIIKGDVFNWALQGDKIVGSTENLIFWMNADGKNYVEMQTVNKPLSNIELRDKKYLIFATKDGIESLDIDTKKSKVIFAKTFVENTFNNIQIKYLPK</sequence>
<dbReference type="Gene3D" id="2.130.10.10">
    <property type="entry name" value="YVTN repeat-like/Quinoprotein amine dehydrogenase"/>
    <property type="match status" value="1"/>
</dbReference>